<sequence length="16" mass="1690">MANTQPTFIAIKQGGI</sequence>
<protein>
    <submittedName>
        <fullName evidence="1">Uncharacterized protein</fullName>
    </submittedName>
</protein>
<dbReference type="EMBL" id="SGJD01005382">
    <property type="protein sequence ID" value="KAB0390467.1"/>
    <property type="molecule type" value="Genomic_DNA"/>
</dbReference>
<proteinExistence type="predicted"/>
<organism evidence="1 2">
    <name type="scientific">Balaenoptera physalus</name>
    <name type="common">Fin whale</name>
    <name type="synonym">Balaena physalus</name>
    <dbReference type="NCBI Taxonomy" id="9770"/>
    <lineage>
        <taxon>Eukaryota</taxon>
        <taxon>Metazoa</taxon>
        <taxon>Chordata</taxon>
        <taxon>Craniata</taxon>
        <taxon>Vertebrata</taxon>
        <taxon>Euteleostomi</taxon>
        <taxon>Mammalia</taxon>
        <taxon>Eutheria</taxon>
        <taxon>Laurasiatheria</taxon>
        <taxon>Artiodactyla</taxon>
        <taxon>Whippomorpha</taxon>
        <taxon>Cetacea</taxon>
        <taxon>Mysticeti</taxon>
        <taxon>Balaenopteridae</taxon>
        <taxon>Balaenoptera</taxon>
    </lineage>
</organism>
<reference evidence="1 2" key="1">
    <citation type="journal article" date="2019" name="PLoS ONE">
        <title>Genomic analyses reveal an absence of contemporary introgressive admixture between fin whales and blue whales, despite known hybrids.</title>
        <authorList>
            <person name="Westbury M.V."/>
            <person name="Petersen B."/>
            <person name="Lorenzen E.D."/>
        </authorList>
    </citation>
    <scope>NUCLEOTIDE SEQUENCE [LARGE SCALE GENOMIC DNA]</scope>
    <source>
        <strain evidence="1">FinWhale-01</strain>
    </source>
</reference>
<dbReference type="Proteomes" id="UP000437017">
    <property type="component" value="Unassembled WGS sequence"/>
</dbReference>
<gene>
    <name evidence="1" type="ORF">E2I00_008143</name>
</gene>
<comment type="caution">
    <text evidence="1">The sequence shown here is derived from an EMBL/GenBank/DDBJ whole genome shotgun (WGS) entry which is preliminary data.</text>
</comment>
<evidence type="ECO:0000313" key="1">
    <source>
        <dbReference type="EMBL" id="KAB0390467.1"/>
    </source>
</evidence>
<keyword evidence="2" id="KW-1185">Reference proteome</keyword>
<dbReference type="AlphaFoldDB" id="A0A643BR59"/>
<evidence type="ECO:0000313" key="2">
    <source>
        <dbReference type="Proteomes" id="UP000437017"/>
    </source>
</evidence>
<accession>A0A643BR59</accession>
<name>A0A643BR59_BALPH</name>